<evidence type="ECO:0000256" key="5">
    <source>
        <dbReference type="ARBA" id="ARBA00022927"/>
    </source>
</evidence>
<feature type="domain" description="MHD" evidence="10">
    <location>
        <begin position="195"/>
        <end position="545"/>
    </location>
</feature>
<dbReference type="PANTHER" id="PTHR42681">
    <property type="entry name" value="MALONYL-COA-ACYL CARRIER PROTEIN TRANSACYLASE, MITOCHONDRIAL"/>
    <property type="match status" value="1"/>
</dbReference>
<dbReference type="STRING" id="490622.A0A395N8M4"/>
<sequence length="1039" mass="113893">MNGVIEALHIYDDNRWTWRRNPILSHTYTGRPLSASHLLPLYLEHPFPRPSLIYLPNANPPTLVFSLTHSNLLFLATSSTEIEPLLVLEFLHRIVDAFEDFVGAPLLAVKLENSYDVIAQLLTEMCDAGTVSTTEPNALREVVEMEGWVDKLLGSINLPGKSPLNANFSNSNTPSLMAANTPALPWRRANVRHTSNELYADVVETLSVTLAPSGRPLAAFANGTIAFTSKVSGVPDVLVTLGSPSGKHNIGGIMELPVFHPCVRLNKWNERPGELSFIPPDGRFILAGYEVDLLPFSSGKSGSVNSNNLKLPVNLEMKTGLGPVGSEFEVRLQANKIFGTPNSSSASSQLARAGGVPGRLGSPHPGTPSSPLLDDLTVTIPLPEDVRNLSDIRPSRGDASFNRAEGRLEWHIPAKEISGPTSHFGLRCTVVGSLADDEEGEFDPTGFGFGTDYSYNEPYQSTPATKTGKEKQGGDDEQDPKRVAQNKILMPSSASVSFSVKGWLASGLKIESIVIDARKSRGLSEGVKPYKGVKYLTCPNERLIRPLGNGHLHSLYPTCFLSLCVIALRRRLLRDTCNIPSPSPHAGSGFAERDYRAEKRRKPRGSNIGRRKAMKRFAGSVLQCRRGARVSQDASSLTRATLRCCAPAAGGWDAARTMRWNSSQPRRPRTAIFFPGQGVQKVGMLSPWLEAFPSTASQIVEEIDHCAGFKLSEMIQNGPSKVLTQTTIAQPAIMATSILILRILEREFNFRVADHFDFTLGHSLGEFTALVAGGYITFEDSYYLVQRRAAAMSEATKKAIQEYGGEYGMVAVITEPEYLQGLIKAIRDFVGHSSDGSKSESSQDVPPIEQVLIANINSKNQIVLSGNMERIKMLIAHVRQFLGHDPRAVRLHSDSPFHSPIMKPAVTVMKTLLAKKSRVPGRENEDIITFPGLMPCISNVSARPFQSKEQLKDLLARGCLETVRWWASIKYLDQEEKVRRWVGIGPGKVGRNLVGKEVGMRGKDLVKGGGVWAITDPFEVEEVLRGLEETANILDDEDE</sequence>
<dbReference type="Pfam" id="PF00698">
    <property type="entry name" value="Acyl_transf_1"/>
    <property type="match status" value="1"/>
</dbReference>
<feature type="region of interest" description="Disordered" evidence="9">
    <location>
        <begin position="341"/>
        <end position="371"/>
    </location>
</feature>
<dbReference type="GO" id="GO:0006886">
    <property type="term" value="P:intracellular protein transport"/>
    <property type="evidence" value="ECO:0007669"/>
    <property type="project" value="InterPro"/>
</dbReference>
<evidence type="ECO:0000313" key="11">
    <source>
        <dbReference type="EMBL" id="RFU72475.1"/>
    </source>
</evidence>
<feature type="compositionally biased region" description="Polar residues" evidence="9">
    <location>
        <begin position="341"/>
        <end position="350"/>
    </location>
</feature>
<dbReference type="SUPFAM" id="SSF49447">
    <property type="entry name" value="Second domain of Mu2 adaptin subunit (ap50) of ap2 adaptor"/>
    <property type="match status" value="1"/>
</dbReference>
<feature type="region of interest" description="Disordered" evidence="9">
    <location>
        <begin position="451"/>
        <end position="481"/>
    </location>
</feature>
<keyword evidence="7" id="KW-0012">Acyltransferase</keyword>
<dbReference type="InterPro" id="IPR028565">
    <property type="entry name" value="MHD"/>
</dbReference>
<dbReference type="GO" id="GO:0004314">
    <property type="term" value="F:[acyl-carrier-protein] S-malonyltransferase activity"/>
    <property type="evidence" value="ECO:0007669"/>
    <property type="project" value="UniProtKB-EC"/>
</dbReference>
<dbReference type="EMBL" id="PXOA01000845">
    <property type="protein sequence ID" value="RFU72475.1"/>
    <property type="molecule type" value="Genomic_DNA"/>
</dbReference>
<dbReference type="InterPro" id="IPR036168">
    <property type="entry name" value="AP2_Mu_C_sf"/>
</dbReference>
<dbReference type="PANTHER" id="PTHR42681:SF1">
    <property type="entry name" value="MALONYL-COA-ACYL CARRIER PROTEIN TRANSACYLASE, MITOCHONDRIAL"/>
    <property type="match status" value="1"/>
</dbReference>
<dbReference type="CDD" id="cd14837">
    <property type="entry name" value="AP3_Mu_N"/>
    <property type="match status" value="1"/>
</dbReference>
<dbReference type="Proteomes" id="UP000266272">
    <property type="component" value="Unassembled WGS sequence"/>
</dbReference>
<dbReference type="AlphaFoldDB" id="A0A395N8M4"/>
<dbReference type="GO" id="GO:0006633">
    <property type="term" value="P:fatty acid biosynthetic process"/>
    <property type="evidence" value="ECO:0007669"/>
    <property type="project" value="TreeGrafter"/>
</dbReference>
<keyword evidence="5" id="KW-0653">Protein transport</keyword>
<feature type="compositionally biased region" description="Basic residues" evidence="9">
    <location>
        <begin position="598"/>
        <end position="609"/>
    </location>
</feature>
<keyword evidence="12" id="KW-1185">Reference proteome</keyword>
<feature type="region of interest" description="Disordered" evidence="9">
    <location>
        <begin position="584"/>
        <end position="609"/>
    </location>
</feature>
<dbReference type="InterPro" id="IPR014043">
    <property type="entry name" value="Acyl_transferase_dom"/>
</dbReference>
<evidence type="ECO:0000256" key="2">
    <source>
        <dbReference type="ARBA" id="ARBA00013258"/>
    </source>
</evidence>
<dbReference type="SMART" id="SM00827">
    <property type="entry name" value="PKS_AT"/>
    <property type="match status" value="1"/>
</dbReference>
<dbReference type="Gene3D" id="3.30.70.250">
    <property type="entry name" value="Malonyl-CoA ACP transacylase, ACP-binding"/>
    <property type="match status" value="1"/>
</dbReference>
<dbReference type="PROSITE" id="PS00991">
    <property type="entry name" value="CLAT_ADAPTOR_M_2"/>
    <property type="match status" value="1"/>
</dbReference>
<comment type="subcellular location">
    <subcellularLocation>
        <location evidence="1">Endomembrane system</location>
    </subcellularLocation>
</comment>
<dbReference type="PROSITE" id="PS51072">
    <property type="entry name" value="MHD"/>
    <property type="match status" value="1"/>
</dbReference>
<dbReference type="Gene3D" id="2.60.40.1170">
    <property type="entry name" value="Mu homology domain, subdomain B"/>
    <property type="match status" value="1"/>
</dbReference>
<dbReference type="Gene3D" id="3.30.450.60">
    <property type="match status" value="1"/>
</dbReference>
<dbReference type="GO" id="GO:0016192">
    <property type="term" value="P:vesicle-mediated transport"/>
    <property type="evidence" value="ECO:0007669"/>
    <property type="project" value="InterPro"/>
</dbReference>
<dbReference type="Gene3D" id="3.40.366.10">
    <property type="entry name" value="Malonyl-Coenzyme A Acyl Carrier Protein, domain 2"/>
    <property type="match status" value="1"/>
</dbReference>
<evidence type="ECO:0000256" key="3">
    <source>
        <dbReference type="ARBA" id="ARBA00022448"/>
    </source>
</evidence>
<dbReference type="SUPFAM" id="SSF64356">
    <property type="entry name" value="SNARE-like"/>
    <property type="match status" value="1"/>
</dbReference>
<dbReference type="GO" id="GO:0012505">
    <property type="term" value="C:endomembrane system"/>
    <property type="evidence" value="ECO:0007669"/>
    <property type="project" value="UniProtKB-SubCell"/>
</dbReference>
<dbReference type="InterPro" id="IPR001227">
    <property type="entry name" value="Ac_transferase_dom_sf"/>
</dbReference>
<dbReference type="InterPro" id="IPR050858">
    <property type="entry name" value="Mal-CoA-ACP_Trans/PKS_FabD"/>
</dbReference>
<dbReference type="InterPro" id="IPR018240">
    <property type="entry name" value="Clathrin_mu_CS"/>
</dbReference>
<dbReference type="GO" id="GO:0005739">
    <property type="term" value="C:mitochondrion"/>
    <property type="evidence" value="ECO:0007669"/>
    <property type="project" value="TreeGrafter"/>
</dbReference>
<protein>
    <recommendedName>
        <fullName evidence="2">[acyl-carrier-protein] S-malonyltransferase</fullName>
        <ecNumber evidence="2">2.3.1.39</ecNumber>
    </recommendedName>
</protein>
<dbReference type="FunFam" id="3.30.70.250:FF:000006">
    <property type="entry name" value="Malonyl CoA-acyl carrier protein transacylase"/>
    <property type="match status" value="1"/>
</dbReference>
<dbReference type="InterPro" id="IPR011012">
    <property type="entry name" value="Longin-like_dom_sf"/>
</dbReference>
<accession>A0A395N8M4</accession>
<name>A0A395N8M4_TRIAR</name>
<dbReference type="SUPFAM" id="SSF52151">
    <property type="entry name" value="FabD/lysophospholipase-like"/>
    <property type="match status" value="1"/>
</dbReference>
<feature type="compositionally biased region" description="Basic and acidic residues" evidence="9">
    <location>
        <begin position="467"/>
        <end position="481"/>
    </location>
</feature>
<dbReference type="InterPro" id="IPR016035">
    <property type="entry name" value="Acyl_Trfase/lysoPLipase"/>
</dbReference>
<evidence type="ECO:0000256" key="7">
    <source>
        <dbReference type="ARBA" id="ARBA00023315"/>
    </source>
</evidence>
<evidence type="ECO:0000256" key="8">
    <source>
        <dbReference type="ARBA" id="ARBA00048462"/>
    </source>
</evidence>
<evidence type="ECO:0000259" key="10">
    <source>
        <dbReference type="PROSITE" id="PS51072"/>
    </source>
</evidence>
<dbReference type="SUPFAM" id="SSF55048">
    <property type="entry name" value="Probable ACP-binding domain of malonyl-CoA ACP transacylase"/>
    <property type="match status" value="1"/>
</dbReference>
<keyword evidence="3" id="KW-0813">Transport</keyword>
<evidence type="ECO:0000313" key="12">
    <source>
        <dbReference type="Proteomes" id="UP000266272"/>
    </source>
</evidence>
<evidence type="ECO:0000256" key="1">
    <source>
        <dbReference type="ARBA" id="ARBA00004308"/>
    </source>
</evidence>
<evidence type="ECO:0000256" key="9">
    <source>
        <dbReference type="SAM" id="MobiDB-lite"/>
    </source>
</evidence>
<dbReference type="GO" id="GO:0030131">
    <property type="term" value="C:clathrin adaptor complex"/>
    <property type="evidence" value="ECO:0007669"/>
    <property type="project" value="InterPro"/>
</dbReference>
<feature type="compositionally biased region" description="Polar residues" evidence="9">
    <location>
        <begin position="453"/>
        <end position="465"/>
    </location>
</feature>
<keyword evidence="4" id="KW-0808">Transferase</keyword>
<reference evidence="11 12" key="1">
    <citation type="journal article" date="2018" name="PLoS Pathog.">
        <title>Evolution of structural diversity of trichothecenes, a family of toxins produced by plant pathogenic and entomopathogenic fungi.</title>
        <authorList>
            <person name="Proctor R.H."/>
            <person name="McCormick S.P."/>
            <person name="Kim H.S."/>
            <person name="Cardoza R.E."/>
            <person name="Stanley A.M."/>
            <person name="Lindo L."/>
            <person name="Kelly A."/>
            <person name="Brown D.W."/>
            <person name="Lee T."/>
            <person name="Vaughan M.M."/>
            <person name="Alexander N.J."/>
            <person name="Busman M."/>
            <person name="Gutierrez S."/>
        </authorList>
    </citation>
    <scope>NUCLEOTIDE SEQUENCE [LARGE SCALE GENOMIC DNA]</scope>
    <source>
        <strain evidence="11 12">IBT 40837</strain>
    </source>
</reference>
<organism evidence="11 12">
    <name type="scientific">Trichoderma arundinaceum</name>
    <dbReference type="NCBI Taxonomy" id="490622"/>
    <lineage>
        <taxon>Eukaryota</taxon>
        <taxon>Fungi</taxon>
        <taxon>Dikarya</taxon>
        <taxon>Ascomycota</taxon>
        <taxon>Pezizomycotina</taxon>
        <taxon>Sordariomycetes</taxon>
        <taxon>Hypocreomycetidae</taxon>
        <taxon>Hypocreales</taxon>
        <taxon>Hypocreaceae</taxon>
        <taxon>Trichoderma</taxon>
    </lineage>
</organism>
<evidence type="ECO:0000256" key="6">
    <source>
        <dbReference type="ARBA" id="ARBA00023136"/>
    </source>
</evidence>
<dbReference type="OrthoDB" id="870at2759"/>
<proteinExistence type="predicted"/>
<dbReference type="InterPro" id="IPR016036">
    <property type="entry name" value="Malonyl_transacylase_ACP-bd"/>
</dbReference>
<keyword evidence="6" id="KW-0472">Membrane</keyword>
<dbReference type="Pfam" id="PF00928">
    <property type="entry name" value="Adap_comp_sub"/>
    <property type="match status" value="1"/>
</dbReference>
<dbReference type="EC" id="2.3.1.39" evidence="2"/>
<gene>
    <name evidence="11" type="ORF">TARUN_9784</name>
</gene>
<comment type="caution">
    <text evidence="11">The sequence shown here is derived from an EMBL/GenBank/DDBJ whole genome shotgun (WGS) entry which is preliminary data.</text>
</comment>
<comment type="catalytic activity">
    <reaction evidence="8">
        <text>holo-[ACP] + malonyl-CoA = malonyl-[ACP] + CoA</text>
        <dbReference type="Rhea" id="RHEA:41792"/>
        <dbReference type="Rhea" id="RHEA-COMP:9623"/>
        <dbReference type="Rhea" id="RHEA-COMP:9685"/>
        <dbReference type="ChEBI" id="CHEBI:57287"/>
        <dbReference type="ChEBI" id="CHEBI:57384"/>
        <dbReference type="ChEBI" id="CHEBI:64479"/>
        <dbReference type="ChEBI" id="CHEBI:78449"/>
        <dbReference type="EC" id="2.3.1.39"/>
    </reaction>
</comment>
<evidence type="ECO:0000256" key="4">
    <source>
        <dbReference type="ARBA" id="ARBA00022679"/>
    </source>
</evidence>